<organism evidence="1 2">
    <name type="scientific">Ensete ventricosum</name>
    <name type="common">Abyssinian banana</name>
    <name type="synonym">Musa ensete</name>
    <dbReference type="NCBI Taxonomy" id="4639"/>
    <lineage>
        <taxon>Eukaryota</taxon>
        <taxon>Viridiplantae</taxon>
        <taxon>Streptophyta</taxon>
        <taxon>Embryophyta</taxon>
        <taxon>Tracheophyta</taxon>
        <taxon>Spermatophyta</taxon>
        <taxon>Magnoliopsida</taxon>
        <taxon>Liliopsida</taxon>
        <taxon>Zingiberales</taxon>
        <taxon>Musaceae</taxon>
        <taxon>Ensete</taxon>
    </lineage>
</organism>
<sequence length="68" mass="7372">MSLTFVQGKLHASAPCFIFYVDSLHTASILQQVPPELLCPSIFIELMVALAPTIPHVNPLLSPISISI</sequence>
<evidence type="ECO:0000313" key="1">
    <source>
        <dbReference type="EMBL" id="RRT75966.1"/>
    </source>
</evidence>
<gene>
    <name evidence="1" type="ORF">B296_00018711</name>
</gene>
<dbReference type="AlphaFoldDB" id="A0A427AIE6"/>
<dbReference type="EMBL" id="AMZH03002327">
    <property type="protein sequence ID" value="RRT75966.1"/>
    <property type="molecule type" value="Genomic_DNA"/>
</dbReference>
<proteinExistence type="predicted"/>
<protein>
    <submittedName>
        <fullName evidence="1">Uncharacterized protein</fullName>
    </submittedName>
</protein>
<name>A0A427AIE6_ENSVE</name>
<dbReference type="Proteomes" id="UP000287651">
    <property type="component" value="Unassembled WGS sequence"/>
</dbReference>
<evidence type="ECO:0000313" key="2">
    <source>
        <dbReference type="Proteomes" id="UP000287651"/>
    </source>
</evidence>
<comment type="caution">
    <text evidence="1">The sequence shown here is derived from an EMBL/GenBank/DDBJ whole genome shotgun (WGS) entry which is preliminary data.</text>
</comment>
<accession>A0A427AIE6</accession>
<reference evidence="1 2" key="1">
    <citation type="journal article" date="2014" name="Agronomy (Basel)">
        <title>A Draft Genome Sequence for Ensete ventricosum, the Drought-Tolerant Tree Against Hunger.</title>
        <authorList>
            <person name="Harrison J."/>
            <person name="Moore K.A."/>
            <person name="Paszkiewicz K."/>
            <person name="Jones T."/>
            <person name="Grant M."/>
            <person name="Ambacheew D."/>
            <person name="Muzemil S."/>
            <person name="Studholme D.J."/>
        </authorList>
    </citation>
    <scope>NUCLEOTIDE SEQUENCE [LARGE SCALE GENOMIC DNA]</scope>
</reference>